<dbReference type="PANTHER" id="PTHR33244">
    <property type="entry name" value="INTEGRASE CATALYTIC DOMAIN-CONTAINING PROTEIN-RELATED"/>
    <property type="match status" value="1"/>
</dbReference>
<comment type="caution">
    <text evidence="2">The sequence shown here is derived from an EMBL/GenBank/DDBJ whole genome shotgun (WGS) entry which is preliminary data.</text>
</comment>
<feature type="compositionally biased region" description="Polar residues" evidence="1">
    <location>
        <begin position="14"/>
        <end position="25"/>
    </location>
</feature>
<protein>
    <submittedName>
        <fullName evidence="2">Uncharacterized protein</fullName>
    </submittedName>
</protein>
<keyword evidence="3" id="KW-1185">Reference proteome</keyword>
<feature type="compositionally biased region" description="Polar residues" evidence="1">
    <location>
        <begin position="82"/>
        <end position="98"/>
    </location>
</feature>
<feature type="compositionally biased region" description="Basic residues" evidence="1">
    <location>
        <begin position="71"/>
        <end position="80"/>
    </location>
</feature>
<gene>
    <name evidence="2" type="ORF">Pmani_020896</name>
</gene>
<evidence type="ECO:0000256" key="1">
    <source>
        <dbReference type="SAM" id="MobiDB-lite"/>
    </source>
</evidence>
<sequence>MLRERERAMDLSAANASLSHNQSAHDLTPLEPGQRARIQNPENGRWDRSGTIMEQTVPRQYLIRLDGSGRATHRNRRHLRPANNQSPAGTRQGSTNSVPGRPPSPRPQRIKRAPRRLGITT</sequence>
<dbReference type="Proteomes" id="UP001292094">
    <property type="component" value="Unassembled WGS sequence"/>
</dbReference>
<reference evidence="2" key="1">
    <citation type="submission" date="2023-11" db="EMBL/GenBank/DDBJ databases">
        <title>Genome assemblies of two species of porcelain crab, Petrolisthes cinctipes and Petrolisthes manimaculis (Anomura: Porcellanidae).</title>
        <authorList>
            <person name="Angst P."/>
        </authorList>
    </citation>
    <scope>NUCLEOTIDE SEQUENCE</scope>
    <source>
        <strain evidence="2">PB745_02</strain>
        <tissue evidence="2">Gill</tissue>
    </source>
</reference>
<dbReference type="PANTHER" id="PTHR33244:SF3">
    <property type="entry name" value="PEPTIDASE A2 DOMAIN-CONTAINING PROTEIN"/>
    <property type="match status" value="1"/>
</dbReference>
<evidence type="ECO:0000313" key="3">
    <source>
        <dbReference type="Proteomes" id="UP001292094"/>
    </source>
</evidence>
<accession>A0AAE1PHJ7</accession>
<dbReference type="AlphaFoldDB" id="A0AAE1PHJ7"/>
<dbReference type="EMBL" id="JAWZYT010002011">
    <property type="protein sequence ID" value="KAK4307377.1"/>
    <property type="molecule type" value="Genomic_DNA"/>
</dbReference>
<evidence type="ECO:0000313" key="2">
    <source>
        <dbReference type="EMBL" id="KAK4307377.1"/>
    </source>
</evidence>
<name>A0AAE1PHJ7_9EUCA</name>
<proteinExistence type="predicted"/>
<feature type="region of interest" description="Disordered" evidence="1">
    <location>
        <begin position="1"/>
        <end position="53"/>
    </location>
</feature>
<feature type="region of interest" description="Disordered" evidence="1">
    <location>
        <begin position="65"/>
        <end position="121"/>
    </location>
</feature>
<organism evidence="2 3">
    <name type="scientific">Petrolisthes manimaculis</name>
    <dbReference type="NCBI Taxonomy" id="1843537"/>
    <lineage>
        <taxon>Eukaryota</taxon>
        <taxon>Metazoa</taxon>
        <taxon>Ecdysozoa</taxon>
        <taxon>Arthropoda</taxon>
        <taxon>Crustacea</taxon>
        <taxon>Multicrustacea</taxon>
        <taxon>Malacostraca</taxon>
        <taxon>Eumalacostraca</taxon>
        <taxon>Eucarida</taxon>
        <taxon>Decapoda</taxon>
        <taxon>Pleocyemata</taxon>
        <taxon>Anomura</taxon>
        <taxon>Galatheoidea</taxon>
        <taxon>Porcellanidae</taxon>
        <taxon>Petrolisthes</taxon>
    </lineage>
</organism>